<protein>
    <submittedName>
        <fullName evidence="1">Capsular polysaccharide export protein</fullName>
    </submittedName>
</protein>
<dbReference type="AlphaFoldDB" id="A0A1I7EML5"/>
<gene>
    <name evidence="1" type="ORF">SAMN05192563_103282</name>
</gene>
<accession>A0A1I7EML5</accession>
<evidence type="ECO:0000313" key="1">
    <source>
        <dbReference type="EMBL" id="SFU25107.1"/>
    </source>
</evidence>
<proteinExistence type="predicted"/>
<dbReference type="GO" id="GO:0015774">
    <property type="term" value="P:polysaccharide transport"/>
    <property type="evidence" value="ECO:0007669"/>
    <property type="project" value="InterPro"/>
</dbReference>
<organism evidence="1 2">
    <name type="scientific">Paraburkholderia aspalathi</name>
    <dbReference type="NCBI Taxonomy" id="1324617"/>
    <lineage>
        <taxon>Bacteria</taxon>
        <taxon>Pseudomonadati</taxon>
        <taxon>Pseudomonadota</taxon>
        <taxon>Betaproteobacteria</taxon>
        <taxon>Burkholderiales</taxon>
        <taxon>Burkholderiaceae</taxon>
        <taxon>Paraburkholderia</taxon>
    </lineage>
</organism>
<reference evidence="1 2" key="1">
    <citation type="submission" date="2016-10" db="EMBL/GenBank/DDBJ databases">
        <authorList>
            <person name="de Groot N.N."/>
        </authorList>
    </citation>
    <scope>NUCLEOTIDE SEQUENCE [LARGE SCALE GENOMIC DNA]</scope>
    <source>
        <strain evidence="1 2">LMG 27731</strain>
    </source>
</reference>
<dbReference type="OrthoDB" id="9794206at2"/>
<evidence type="ECO:0000313" key="2">
    <source>
        <dbReference type="Proteomes" id="UP000198844"/>
    </source>
</evidence>
<dbReference type="GO" id="GO:0000271">
    <property type="term" value="P:polysaccharide biosynthetic process"/>
    <property type="evidence" value="ECO:0007669"/>
    <property type="project" value="InterPro"/>
</dbReference>
<name>A0A1I7EML5_9BURK</name>
<dbReference type="GeneID" id="77198814"/>
<dbReference type="CDD" id="cd16441">
    <property type="entry name" value="beta_Kdo_transferase_KpsS"/>
    <property type="match status" value="1"/>
</dbReference>
<sequence>MSSSFILLQGTASFFFPELARALQTRGHVVQKVNFCGGDLVYSGLRDQYNYAGTAEELESWYSQLLTQSGATDIVLFGDCRPVHMPIHSIAASHGARVHVFEEGYVRPNWITLERFGVNGRSQLRCDADWLKEHRHIIPPVPESRHTGYNLRERAYHDIRYRLANTLYARRFPHYVSHRPRNGAVEYAGLAIGLALTKKRERYAAEVTARLLGGGNDYYLVPLQLNSDAQVVHHSPFGGISDFAQAILRSFALNAPQDASLVFKSHPLDTGLIDHRRNLLDLARDLGVDNRVYFIKGGHLPTLLSYARGVAVINSTVGLSALHHGRALIALGTAVYDMPGMTWQGTLDDFWCSASSPDREVYQTFLNYVIDQTQINGDFYTRSGIAMAVTGVIDRLEPCA</sequence>
<dbReference type="Pfam" id="PF05159">
    <property type="entry name" value="Capsule_synth"/>
    <property type="match status" value="1"/>
</dbReference>
<dbReference type="InterPro" id="IPR007833">
    <property type="entry name" value="Capsule_polysaccharide_synth"/>
</dbReference>
<dbReference type="Proteomes" id="UP000198844">
    <property type="component" value="Unassembled WGS sequence"/>
</dbReference>
<dbReference type="EMBL" id="FPBH01000032">
    <property type="protein sequence ID" value="SFU25107.1"/>
    <property type="molecule type" value="Genomic_DNA"/>
</dbReference>
<dbReference type="RefSeq" id="WP_093644539.1">
    <property type="nucleotide sequence ID" value="NZ_CAJNBA010000008.1"/>
</dbReference>